<proteinExistence type="predicted"/>
<comment type="caution">
    <text evidence="1">The sequence shown here is derived from an EMBL/GenBank/DDBJ whole genome shotgun (WGS) entry which is preliminary data.</text>
</comment>
<dbReference type="EMBL" id="VSSQ01082551">
    <property type="protein sequence ID" value="MPN31137.1"/>
    <property type="molecule type" value="Genomic_DNA"/>
</dbReference>
<evidence type="ECO:0000313" key="1">
    <source>
        <dbReference type="EMBL" id="MPN31137.1"/>
    </source>
</evidence>
<organism evidence="1">
    <name type="scientific">bioreactor metagenome</name>
    <dbReference type="NCBI Taxonomy" id="1076179"/>
    <lineage>
        <taxon>unclassified sequences</taxon>
        <taxon>metagenomes</taxon>
        <taxon>ecological metagenomes</taxon>
    </lineage>
</organism>
<protein>
    <submittedName>
        <fullName evidence="1">Uncharacterized protein</fullName>
    </submittedName>
</protein>
<sequence>MRGFARIDEFCDHLAAIVFILDCGRGARLRKAVERIRIERILYAIERFKQRRVAHGVTHAKAGQRMRLRERFDNEQIVVFAYQRHTALCAELHVRFVDDHGAVGIMLEYIAYHVAADGQGRRRVRIANDNAAGA</sequence>
<name>A0A645GWQ7_9ZZZZ</name>
<dbReference type="AlphaFoldDB" id="A0A645GWQ7"/>
<reference evidence="1" key="1">
    <citation type="submission" date="2019-08" db="EMBL/GenBank/DDBJ databases">
        <authorList>
            <person name="Kucharzyk K."/>
            <person name="Murdoch R.W."/>
            <person name="Higgins S."/>
            <person name="Loffler F."/>
        </authorList>
    </citation>
    <scope>NUCLEOTIDE SEQUENCE</scope>
</reference>
<accession>A0A645GWQ7</accession>
<gene>
    <name evidence="1" type="ORF">SDC9_178611</name>
</gene>